<comment type="caution">
    <text evidence="2">The sequence shown here is derived from an EMBL/GenBank/DDBJ whole genome shotgun (WGS) entry which is preliminary data.</text>
</comment>
<dbReference type="Proteomes" id="UP000663843">
    <property type="component" value="Unassembled WGS sequence"/>
</dbReference>
<proteinExistence type="predicted"/>
<evidence type="ECO:0000313" key="3">
    <source>
        <dbReference type="Proteomes" id="UP000663843"/>
    </source>
</evidence>
<dbReference type="CDD" id="cd00180">
    <property type="entry name" value="PKc"/>
    <property type="match status" value="1"/>
</dbReference>
<gene>
    <name evidence="2" type="ORF">RDB_LOCUS190205</name>
</gene>
<dbReference type="GO" id="GO:0004674">
    <property type="term" value="F:protein serine/threonine kinase activity"/>
    <property type="evidence" value="ECO:0007669"/>
    <property type="project" value="TreeGrafter"/>
</dbReference>
<dbReference type="InterPro" id="IPR000719">
    <property type="entry name" value="Prot_kinase_dom"/>
</dbReference>
<evidence type="ECO:0000259" key="1">
    <source>
        <dbReference type="PROSITE" id="PS50011"/>
    </source>
</evidence>
<dbReference type="Pfam" id="PF00069">
    <property type="entry name" value="Pkinase"/>
    <property type="match status" value="2"/>
</dbReference>
<dbReference type="InterPro" id="IPR051681">
    <property type="entry name" value="Ser/Thr_Kinases-Pseudokinases"/>
</dbReference>
<dbReference type="EMBL" id="CAJMWT010009340">
    <property type="protein sequence ID" value="CAE6537920.1"/>
    <property type="molecule type" value="Genomic_DNA"/>
</dbReference>
<dbReference type="GO" id="GO:0005524">
    <property type="term" value="F:ATP binding"/>
    <property type="evidence" value="ECO:0007669"/>
    <property type="project" value="InterPro"/>
</dbReference>
<evidence type="ECO:0000313" key="2">
    <source>
        <dbReference type="EMBL" id="CAE6537920.1"/>
    </source>
</evidence>
<reference evidence="2" key="1">
    <citation type="submission" date="2021-01" db="EMBL/GenBank/DDBJ databases">
        <authorList>
            <person name="Kaushik A."/>
        </authorList>
    </citation>
    <scope>NUCLEOTIDE SEQUENCE</scope>
    <source>
        <strain evidence="2">AG2-2IIIB</strain>
    </source>
</reference>
<feature type="domain" description="Protein kinase" evidence="1">
    <location>
        <begin position="1"/>
        <end position="175"/>
    </location>
</feature>
<organism evidence="2 3">
    <name type="scientific">Rhizoctonia solani</name>
    <dbReference type="NCBI Taxonomy" id="456999"/>
    <lineage>
        <taxon>Eukaryota</taxon>
        <taxon>Fungi</taxon>
        <taxon>Dikarya</taxon>
        <taxon>Basidiomycota</taxon>
        <taxon>Agaricomycotina</taxon>
        <taxon>Agaricomycetes</taxon>
        <taxon>Cantharellales</taxon>
        <taxon>Ceratobasidiaceae</taxon>
        <taxon>Rhizoctonia</taxon>
    </lineage>
</organism>
<name>A0A8H3DMQ4_9AGAM</name>
<dbReference type="SUPFAM" id="SSF56112">
    <property type="entry name" value="Protein kinase-like (PK-like)"/>
    <property type="match status" value="2"/>
</dbReference>
<dbReference type="AlphaFoldDB" id="A0A8H3DMQ4"/>
<dbReference type="PROSITE" id="PS50011">
    <property type="entry name" value="PROTEIN_KINASE_DOM"/>
    <property type="match status" value="2"/>
</dbReference>
<sequence length="490" mass="55253">MCDILEGLKYMHGYPIPIPQGDLTPENILVGFDGIAKINLFSFGRLLASLPSAAAVTASVGSVLAFRWLSPELLKDNHEPTTESDMWTVGCTFYWILTGLEPYTSHRRDDFAGAESIRGRPPATLANVDYSRAWITNGIWGNISRCWIQDPLLRTSASEFLKILKDLEGRNISWLPLNVADLAGKIKLDPRERHPEYQITTCVSTWKRFRYEGRELEENVQLKMVVYRATYAPKWYSKSTPVVIKAGYDFSELDQQALATSIRREIALMAQIDHPRIQKFLGIDSSNVYTPDMVFEFDSQTTFDSVLSHAQGSTEERTQTLRDVMTAIVYLHGHENGSIAHGDIQPANILVLPDGTAKLGNFTCAFQYLSEQPTSSSILSTTVSTPQRPPIYCDPDYYQKRDDTGMMVPTLAGDIWSYGMVVLSSYSEKFLHKNHNDHILQLSEGKLTFDLGEYSELDEEIITLLRSLLVYEPSDRPSARTTLENVLQLL</sequence>
<dbReference type="PANTHER" id="PTHR44329">
    <property type="entry name" value="SERINE/THREONINE-PROTEIN KINASE TNNI3K-RELATED"/>
    <property type="match status" value="1"/>
</dbReference>
<accession>A0A8H3DMQ4</accession>
<dbReference type="PANTHER" id="PTHR44329:SF214">
    <property type="entry name" value="PROTEIN KINASE DOMAIN-CONTAINING PROTEIN"/>
    <property type="match status" value="1"/>
</dbReference>
<dbReference type="InterPro" id="IPR011009">
    <property type="entry name" value="Kinase-like_dom_sf"/>
</dbReference>
<dbReference type="Gene3D" id="1.10.510.10">
    <property type="entry name" value="Transferase(Phosphotransferase) domain 1"/>
    <property type="match status" value="2"/>
</dbReference>
<dbReference type="Gene3D" id="3.30.200.20">
    <property type="entry name" value="Phosphorylase Kinase, domain 1"/>
    <property type="match status" value="1"/>
</dbReference>
<protein>
    <recommendedName>
        <fullName evidence="1">Protein kinase domain-containing protein</fullName>
    </recommendedName>
</protein>
<feature type="domain" description="Protein kinase" evidence="1">
    <location>
        <begin position="220"/>
        <end position="490"/>
    </location>
</feature>